<feature type="transmembrane region" description="Helical" evidence="1">
    <location>
        <begin position="86"/>
        <end position="108"/>
    </location>
</feature>
<reference evidence="3 4" key="1">
    <citation type="journal article" date="1979" name="Int. J. Syst. Evol. Microbiol.">
        <title>Bacillus globisporus subsp. marinus subsp. nov.</title>
        <authorList>
            <person name="Liu H."/>
        </authorList>
    </citation>
    <scope>NUCLEOTIDE SEQUENCE [LARGE SCALE GENOMIC DNA]</scope>
    <source>
        <strain evidence="3 4">DSM 1297</strain>
    </source>
</reference>
<feature type="transmembrane region" description="Helical" evidence="1">
    <location>
        <begin position="206"/>
        <end position="229"/>
    </location>
</feature>
<gene>
    <name evidence="3" type="ORF">AB1471_04450</name>
</gene>
<feature type="transmembrane region" description="Helical" evidence="1">
    <location>
        <begin position="267"/>
        <end position="284"/>
    </location>
</feature>
<dbReference type="InterPro" id="IPR046477">
    <property type="entry name" value="DUF6798"/>
</dbReference>
<sequence length="574" mass="67723">MEGGKSSNFIFNLTLILIGLFSVFFYQIAWGWPIVDSYPQVERLLDSDYLKNDFYTNTFEEFSPRLYIAYFYIYGSYLFNIDYTNFIGYLNLLRIFLLTISVFVFLRALSGNKYIALIGCFIGSVSFYSIPKTVAWFFSTPVFTAAEFSLIFIIFGLTLIYKSKIPLGLLLFSIAMFFHPVITAHGIALAGILYISKYGFKHLKNLVNISSVLSLIVLISVFLLSYLPYKSSLKGLELLSSEEFTQINATIRHPHHYIPSAFGLETWFIFILYIVTFFYMIYMLRDQMAQHIYRFLKYYLFFLGLAMVAGYLFVEVYPVKLIVTLTPYRFMVFFSLIYLLVYSSYMHYKFKNKDYVSFLLLHIPFIPFITENVKVSTLAIVIAFSYAILNDILLKNNIRLKIYVDEYIFEKINLKYFYLILITVAIAASYLFLDKNLRFNTPNIDEKENEIYLWLNEETPKDATILSEINVDDLVNQKIRLLAKRAIPSSKDFPFNEQYYKEWSERYLEVYDGVYENKGYIDNLTVDELNRISEKYNINYILRTKKLNQSEYFKLEDTIQLFDRKIFIYSRKEV</sequence>
<dbReference type="Proteomes" id="UP001556040">
    <property type="component" value="Unassembled WGS sequence"/>
</dbReference>
<protein>
    <submittedName>
        <fullName evidence="3">DUF6798 domain-containing protein</fullName>
    </submittedName>
</protein>
<feature type="transmembrane region" description="Helical" evidence="1">
    <location>
        <begin position="326"/>
        <end position="343"/>
    </location>
</feature>
<feature type="transmembrane region" description="Helical" evidence="1">
    <location>
        <begin position="167"/>
        <end position="194"/>
    </location>
</feature>
<keyword evidence="1" id="KW-0812">Transmembrane</keyword>
<feature type="transmembrane region" description="Helical" evidence="1">
    <location>
        <begin position="62"/>
        <end position="79"/>
    </location>
</feature>
<accession>A0ABV3Q2I5</accession>
<evidence type="ECO:0000313" key="3">
    <source>
        <dbReference type="EMBL" id="MEW9501053.1"/>
    </source>
</evidence>
<keyword evidence="1" id="KW-0472">Membrane</keyword>
<feature type="transmembrane region" description="Helical" evidence="1">
    <location>
        <begin position="114"/>
        <end position="130"/>
    </location>
</feature>
<feature type="transmembrane region" description="Helical" evidence="1">
    <location>
        <begin position="355"/>
        <end position="370"/>
    </location>
</feature>
<feature type="transmembrane region" description="Helical" evidence="1">
    <location>
        <begin position="9"/>
        <end position="29"/>
    </location>
</feature>
<name>A0ABV3Q2I5_9BACL</name>
<evidence type="ECO:0000259" key="2">
    <source>
        <dbReference type="Pfam" id="PF20604"/>
    </source>
</evidence>
<feature type="transmembrane region" description="Helical" evidence="1">
    <location>
        <begin position="296"/>
        <end position="314"/>
    </location>
</feature>
<organism evidence="3 4">
    <name type="scientific">Jeotgalibacillus marinus</name>
    <dbReference type="NCBI Taxonomy" id="86667"/>
    <lineage>
        <taxon>Bacteria</taxon>
        <taxon>Bacillati</taxon>
        <taxon>Bacillota</taxon>
        <taxon>Bacilli</taxon>
        <taxon>Bacillales</taxon>
        <taxon>Caryophanaceae</taxon>
        <taxon>Jeotgalibacillus</taxon>
    </lineage>
</organism>
<evidence type="ECO:0000313" key="4">
    <source>
        <dbReference type="Proteomes" id="UP001556040"/>
    </source>
</evidence>
<keyword evidence="4" id="KW-1185">Reference proteome</keyword>
<keyword evidence="1" id="KW-1133">Transmembrane helix</keyword>
<evidence type="ECO:0000256" key="1">
    <source>
        <dbReference type="SAM" id="Phobius"/>
    </source>
</evidence>
<feature type="domain" description="DUF6798" evidence="2">
    <location>
        <begin position="448"/>
        <end position="510"/>
    </location>
</feature>
<dbReference type="RefSeq" id="WP_367778391.1">
    <property type="nucleotide sequence ID" value="NZ_JBFMIA010000002.1"/>
</dbReference>
<proteinExistence type="predicted"/>
<comment type="caution">
    <text evidence="3">The sequence shown here is derived from an EMBL/GenBank/DDBJ whole genome shotgun (WGS) entry which is preliminary data.</text>
</comment>
<feature type="transmembrane region" description="Helical" evidence="1">
    <location>
        <begin position="142"/>
        <end position="161"/>
    </location>
</feature>
<feature type="transmembrane region" description="Helical" evidence="1">
    <location>
        <begin position="415"/>
        <end position="433"/>
    </location>
</feature>
<dbReference type="Pfam" id="PF20604">
    <property type="entry name" value="DUF6798"/>
    <property type="match status" value="1"/>
</dbReference>
<feature type="transmembrane region" description="Helical" evidence="1">
    <location>
        <begin position="376"/>
        <end position="394"/>
    </location>
</feature>
<dbReference type="EMBL" id="JBFMIA010000002">
    <property type="protein sequence ID" value="MEW9501053.1"/>
    <property type="molecule type" value="Genomic_DNA"/>
</dbReference>